<protein>
    <submittedName>
        <fullName evidence="1">Uncharacterized protein</fullName>
    </submittedName>
</protein>
<organism evidence="1 2">
    <name type="scientific">Urbifossiella limnaea</name>
    <dbReference type="NCBI Taxonomy" id="2528023"/>
    <lineage>
        <taxon>Bacteria</taxon>
        <taxon>Pseudomonadati</taxon>
        <taxon>Planctomycetota</taxon>
        <taxon>Planctomycetia</taxon>
        <taxon>Gemmatales</taxon>
        <taxon>Gemmataceae</taxon>
        <taxon>Urbifossiella</taxon>
    </lineage>
</organism>
<proteinExistence type="predicted"/>
<dbReference type="KEGG" id="uli:ETAA1_06220"/>
<reference evidence="1 2" key="1">
    <citation type="submission" date="2019-02" db="EMBL/GenBank/DDBJ databases">
        <title>Deep-cultivation of Planctomycetes and their phenomic and genomic characterization uncovers novel biology.</title>
        <authorList>
            <person name="Wiegand S."/>
            <person name="Jogler M."/>
            <person name="Boedeker C."/>
            <person name="Pinto D."/>
            <person name="Vollmers J."/>
            <person name="Rivas-Marin E."/>
            <person name="Kohn T."/>
            <person name="Peeters S.H."/>
            <person name="Heuer A."/>
            <person name="Rast P."/>
            <person name="Oberbeckmann S."/>
            <person name="Bunk B."/>
            <person name="Jeske O."/>
            <person name="Meyerdierks A."/>
            <person name="Storesund J.E."/>
            <person name="Kallscheuer N."/>
            <person name="Luecker S."/>
            <person name="Lage O.M."/>
            <person name="Pohl T."/>
            <person name="Merkel B.J."/>
            <person name="Hornburger P."/>
            <person name="Mueller R.-W."/>
            <person name="Bruemmer F."/>
            <person name="Labrenz M."/>
            <person name="Spormann A.M."/>
            <person name="Op den Camp H."/>
            <person name="Overmann J."/>
            <person name="Amann R."/>
            <person name="Jetten M.S.M."/>
            <person name="Mascher T."/>
            <person name="Medema M.H."/>
            <person name="Devos D.P."/>
            <person name="Kaster A.-K."/>
            <person name="Ovreas L."/>
            <person name="Rohde M."/>
            <person name="Galperin M.Y."/>
            <person name="Jogler C."/>
        </authorList>
    </citation>
    <scope>NUCLEOTIDE SEQUENCE [LARGE SCALE GENOMIC DNA]</scope>
    <source>
        <strain evidence="1 2">ETA_A1</strain>
    </source>
</reference>
<dbReference type="EMBL" id="CP036273">
    <property type="protein sequence ID" value="QDU18727.1"/>
    <property type="molecule type" value="Genomic_DNA"/>
</dbReference>
<gene>
    <name evidence="1" type="ORF">ETAA1_06220</name>
</gene>
<dbReference type="Proteomes" id="UP000319576">
    <property type="component" value="Chromosome"/>
</dbReference>
<evidence type="ECO:0000313" key="2">
    <source>
        <dbReference type="Proteomes" id="UP000319576"/>
    </source>
</evidence>
<dbReference type="AlphaFoldDB" id="A0A517XMK8"/>
<accession>A0A517XMK8</accession>
<evidence type="ECO:0000313" key="1">
    <source>
        <dbReference type="EMBL" id="QDU18727.1"/>
    </source>
</evidence>
<sequence>MPSASAVVRAAVQVVPETVAVTVWPPAVTLTVAVESSTVPVSVGRLVLATSDETVTTGAVASYVTDTAAEATFAYRHRVMWVYFNVPEIRYYEYRSSASPIEAR</sequence>
<keyword evidence="2" id="KW-1185">Reference proteome</keyword>
<name>A0A517XMK8_9BACT</name>